<evidence type="ECO:0000259" key="2">
    <source>
        <dbReference type="Pfam" id="PF03749"/>
    </source>
</evidence>
<evidence type="ECO:0000313" key="5">
    <source>
        <dbReference type="Proteomes" id="UP000823900"/>
    </source>
</evidence>
<dbReference type="PANTHER" id="PTHR30545">
    <property type="entry name" value="SUGAR FERMENTATION STIMULATION PROTEIN A"/>
    <property type="match status" value="1"/>
</dbReference>
<dbReference type="InterPro" id="IPR041465">
    <property type="entry name" value="SfsA_N"/>
</dbReference>
<dbReference type="InterPro" id="IPR040452">
    <property type="entry name" value="SfsA_C"/>
</dbReference>
<reference evidence="4" key="1">
    <citation type="journal article" date="2021" name="PeerJ">
        <title>Extensive microbial diversity within the chicken gut microbiome revealed by metagenomics and culture.</title>
        <authorList>
            <person name="Gilroy R."/>
            <person name="Ravi A."/>
            <person name="Getino M."/>
            <person name="Pursley I."/>
            <person name="Horton D.L."/>
            <person name="Alikhan N.F."/>
            <person name="Baker D."/>
            <person name="Gharbi K."/>
            <person name="Hall N."/>
            <person name="Watson M."/>
            <person name="Adriaenssens E.M."/>
            <person name="Foster-Nyarko E."/>
            <person name="Jarju S."/>
            <person name="Secka A."/>
            <person name="Antonio M."/>
            <person name="Oren A."/>
            <person name="Chaudhuri R.R."/>
            <person name="La Ragione R."/>
            <person name="Hildebrand F."/>
            <person name="Pallen M.J."/>
        </authorList>
    </citation>
    <scope>NUCLEOTIDE SEQUENCE</scope>
    <source>
        <strain evidence="4">CHK178-16964</strain>
    </source>
</reference>
<dbReference type="Pfam" id="PF17746">
    <property type="entry name" value="SfsA_N"/>
    <property type="match status" value="1"/>
</dbReference>
<comment type="caution">
    <text evidence="4">The sequence shown here is derived from an EMBL/GenBank/DDBJ whole genome shotgun (WGS) entry which is preliminary data.</text>
</comment>
<gene>
    <name evidence="1" type="primary">sfsA</name>
    <name evidence="4" type="ORF">IAA07_06430</name>
</gene>
<evidence type="ECO:0000256" key="1">
    <source>
        <dbReference type="HAMAP-Rule" id="MF_00095"/>
    </source>
</evidence>
<organism evidence="4 5">
    <name type="scientific">Candidatus Lachnoclostridium stercoravium</name>
    <dbReference type="NCBI Taxonomy" id="2838633"/>
    <lineage>
        <taxon>Bacteria</taxon>
        <taxon>Bacillati</taxon>
        <taxon>Bacillota</taxon>
        <taxon>Clostridia</taxon>
        <taxon>Lachnospirales</taxon>
        <taxon>Lachnospiraceae</taxon>
    </lineage>
</organism>
<proteinExistence type="inferred from homology"/>
<accession>A0A9D2HGM0</accession>
<dbReference type="PANTHER" id="PTHR30545:SF2">
    <property type="entry name" value="SUGAR FERMENTATION STIMULATION PROTEIN A"/>
    <property type="match status" value="1"/>
</dbReference>
<reference evidence="4" key="2">
    <citation type="submission" date="2021-04" db="EMBL/GenBank/DDBJ databases">
        <authorList>
            <person name="Gilroy R."/>
        </authorList>
    </citation>
    <scope>NUCLEOTIDE SEQUENCE</scope>
    <source>
        <strain evidence="4">CHK178-16964</strain>
    </source>
</reference>
<dbReference type="Proteomes" id="UP000823900">
    <property type="component" value="Unassembled WGS sequence"/>
</dbReference>
<comment type="similarity">
    <text evidence="1">Belongs to the SfsA family.</text>
</comment>
<dbReference type="EMBL" id="DWZA01000056">
    <property type="protein sequence ID" value="HJA71205.1"/>
    <property type="molecule type" value="Genomic_DNA"/>
</dbReference>
<dbReference type="InterPro" id="IPR005224">
    <property type="entry name" value="SfsA"/>
</dbReference>
<feature type="domain" description="Sugar fermentation stimulation protein C-terminal" evidence="2">
    <location>
        <begin position="101"/>
        <end position="240"/>
    </location>
</feature>
<protein>
    <recommendedName>
        <fullName evidence="1">Sugar fermentation stimulation protein homolog</fullName>
    </recommendedName>
</protein>
<dbReference type="Pfam" id="PF03749">
    <property type="entry name" value="SfsA"/>
    <property type="match status" value="1"/>
</dbReference>
<dbReference type="Gene3D" id="3.40.1350.60">
    <property type="match status" value="1"/>
</dbReference>
<dbReference type="HAMAP" id="MF_00095">
    <property type="entry name" value="SfsA"/>
    <property type="match status" value="1"/>
</dbReference>
<dbReference type="Gene3D" id="2.40.50.580">
    <property type="match status" value="1"/>
</dbReference>
<sequence length="258" mass="28927">MRYPQIRKGTFISRPNRFIAYVNLDGETVTCHVKNTGRCRELLVPGSQVILQYHPDAAAQGRKTEYSLVEVYKEIPGSKPLLINMDSQAPNLAAFEWLSGRAAVRSLRREVSFGNSRFDMAFLWRSDLELSHAETTQQLHNEDPSLWKQAYMEVKGVTLEDKGIARFPDAPTLRGLKHVEELAAMAEEGIPCFLLFVVQMKSVSIFEPNMEMQPEFGLALSRAAKAGVHILACDCLVTEDSMTIDQPVPIRLPALPPL</sequence>
<evidence type="ECO:0000313" key="4">
    <source>
        <dbReference type="EMBL" id="HJA71205.1"/>
    </source>
</evidence>
<feature type="domain" description="SfsA N-terminal OB" evidence="3">
    <location>
        <begin position="12"/>
        <end position="74"/>
    </location>
</feature>
<dbReference type="AlphaFoldDB" id="A0A9D2HGM0"/>
<dbReference type="CDD" id="cd22359">
    <property type="entry name" value="SfsA-like_bacterial"/>
    <property type="match status" value="1"/>
</dbReference>
<dbReference type="GO" id="GO:0003677">
    <property type="term" value="F:DNA binding"/>
    <property type="evidence" value="ECO:0007669"/>
    <property type="project" value="InterPro"/>
</dbReference>
<name>A0A9D2HGM0_9FIRM</name>
<evidence type="ECO:0000259" key="3">
    <source>
        <dbReference type="Pfam" id="PF17746"/>
    </source>
</evidence>